<organism evidence="1">
    <name type="scientific">Arion vulgaris</name>
    <dbReference type="NCBI Taxonomy" id="1028688"/>
    <lineage>
        <taxon>Eukaryota</taxon>
        <taxon>Metazoa</taxon>
        <taxon>Spiralia</taxon>
        <taxon>Lophotrochozoa</taxon>
        <taxon>Mollusca</taxon>
        <taxon>Gastropoda</taxon>
        <taxon>Heterobranchia</taxon>
        <taxon>Euthyneura</taxon>
        <taxon>Panpulmonata</taxon>
        <taxon>Eupulmonata</taxon>
        <taxon>Stylommatophora</taxon>
        <taxon>Helicina</taxon>
        <taxon>Arionoidea</taxon>
        <taxon>Arionidae</taxon>
        <taxon>Arion</taxon>
    </lineage>
</organism>
<gene>
    <name evidence="1" type="primary">ORF80120</name>
</gene>
<dbReference type="AlphaFoldDB" id="A0A0B6ZVS2"/>
<dbReference type="EMBL" id="HACG01025005">
    <property type="protein sequence ID" value="CEK71870.1"/>
    <property type="molecule type" value="Transcribed_RNA"/>
</dbReference>
<protein>
    <submittedName>
        <fullName evidence="1">Uncharacterized protein</fullName>
    </submittedName>
</protein>
<name>A0A0B6ZVS2_9EUPU</name>
<sequence>MFDIYVTDIQIYYHDVIIGECDDEGVRAECLAGDAEMLGSCKDHSMHPAGLCDKQWLLGIHQHVLNQRQS</sequence>
<reference evidence="1" key="1">
    <citation type="submission" date="2014-12" db="EMBL/GenBank/DDBJ databases">
        <title>Insight into the proteome of Arion vulgaris.</title>
        <authorList>
            <person name="Aradska J."/>
            <person name="Bulat T."/>
            <person name="Smidak R."/>
            <person name="Sarate P."/>
            <person name="Gangsoo J."/>
            <person name="Sialana F."/>
            <person name="Bilban M."/>
            <person name="Lubec G."/>
        </authorList>
    </citation>
    <scope>NUCLEOTIDE SEQUENCE</scope>
    <source>
        <tissue evidence="1">Skin</tissue>
    </source>
</reference>
<proteinExistence type="predicted"/>
<evidence type="ECO:0000313" key="1">
    <source>
        <dbReference type="EMBL" id="CEK71870.1"/>
    </source>
</evidence>
<accession>A0A0B6ZVS2</accession>